<evidence type="ECO:0000256" key="1">
    <source>
        <dbReference type="ARBA" id="ARBA00023180"/>
    </source>
</evidence>
<evidence type="ECO:0000256" key="2">
    <source>
        <dbReference type="SAM" id="SignalP"/>
    </source>
</evidence>
<dbReference type="Pfam" id="PF00135">
    <property type="entry name" value="COesterase"/>
    <property type="match status" value="1"/>
</dbReference>
<evidence type="ECO:0000313" key="4">
    <source>
        <dbReference type="EMBL" id="ROT74374.1"/>
    </source>
</evidence>
<dbReference type="Gene3D" id="3.40.50.1820">
    <property type="entry name" value="alpha/beta hydrolase"/>
    <property type="match status" value="1"/>
</dbReference>
<dbReference type="EMBL" id="QCYY01001906">
    <property type="protein sequence ID" value="ROT74374.1"/>
    <property type="molecule type" value="Genomic_DNA"/>
</dbReference>
<dbReference type="OrthoDB" id="6372723at2759"/>
<feature type="domain" description="Carboxylesterase type B" evidence="3">
    <location>
        <begin position="67"/>
        <end position="158"/>
    </location>
</feature>
<feature type="signal peptide" evidence="2">
    <location>
        <begin position="1"/>
        <end position="43"/>
    </location>
</feature>
<evidence type="ECO:0000313" key="5">
    <source>
        <dbReference type="Proteomes" id="UP000283509"/>
    </source>
</evidence>
<name>A0A3R7N115_PENVA</name>
<accession>A0A3R7N115</accession>
<comment type="caution">
    <text evidence="4">The sequence shown here is derived from an EMBL/GenBank/DDBJ whole genome shotgun (WGS) entry which is preliminary data.</text>
</comment>
<feature type="chain" id="PRO_5018624378" evidence="2">
    <location>
        <begin position="44"/>
        <end position="158"/>
    </location>
</feature>
<gene>
    <name evidence="4" type="ORF">C7M84_007117</name>
</gene>
<dbReference type="InterPro" id="IPR029058">
    <property type="entry name" value="AB_hydrolase_fold"/>
</dbReference>
<dbReference type="PANTHER" id="PTHR11559">
    <property type="entry name" value="CARBOXYLESTERASE"/>
    <property type="match status" value="1"/>
</dbReference>
<dbReference type="AlphaFoldDB" id="A0A3R7N115"/>
<dbReference type="Proteomes" id="UP000283509">
    <property type="component" value="Unassembled WGS sequence"/>
</dbReference>
<keyword evidence="1" id="KW-0325">Glycoprotein</keyword>
<sequence>MMTGKRRRRWGNDAVSRRSRLRASGMKVLVALLTVWLTVLAAAQEYGSCTASQVKSGESCAEFEVRKTVQLQQGLIEGARLEAEGGGFFYGFKNIPFAKPPVGELRFKEPQPAGAWAGVRNGSLPMPKCPQFGMAMFKGGEVTVEGEEDCLHLSVPTP</sequence>
<reference evidence="4 5" key="2">
    <citation type="submission" date="2019-01" db="EMBL/GenBank/DDBJ databases">
        <title>The decoding of complex shrimp genome reveals the adaptation for benthos swimmer, frequently molting mechanism and breeding impact on genome.</title>
        <authorList>
            <person name="Sun Y."/>
            <person name="Gao Y."/>
            <person name="Yu Y."/>
        </authorList>
    </citation>
    <scope>NUCLEOTIDE SEQUENCE [LARGE SCALE GENOMIC DNA]</scope>
    <source>
        <tissue evidence="4">Muscle</tissue>
    </source>
</reference>
<organism evidence="4 5">
    <name type="scientific">Penaeus vannamei</name>
    <name type="common">Whiteleg shrimp</name>
    <name type="synonym">Litopenaeus vannamei</name>
    <dbReference type="NCBI Taxonomy" id="6689"/>
    <lineage>
        <taxon>Eukaryota</taxon>
        <taxon>Metazoa</taxon>
        <taxon>Ecdysozoa</taxon>
        <taxon>Arthropoda</taxon>
        <taxon>Crustacea</taxon>
        <taxon>Multicrustacea</taxon>
        <taxon>Malacostraca</taxon>
        <taxon>Eumalacostraca</taxon>
        <taxon>Eucarida</taxon>
        <taxon>Decapoda</taxon>
        <taxon>Dendrobranchiata</taxon>
        <taxon>Penaeoidea</taxon>
        <taxon>Penaeidae</taxon>
        <taxon>Penaeus</taxon>
    </lineage>
</organism>
<reference evidence="4 5" key="1">
    <citation type="submission" date="2018-04" db="EMBL/GenBank/DDBJ databases">
        <authorList>
            <person name="Zhang X."/>
            <person name="Yuan J."/>
            <person name="Li F."/>
            <person name="Xiang J."/>
        </authorList>
    </citation>
    <scope>NUCLEOTIDE SEQUENCE [LARGE SCALE GENOMIC DNA]</scope>
    <source>
        <tissue evidence="4">Muscle</tissue>
    </source>
</reference>
<protein>
    <submittedName>
        <fullName evidence="4">Carboxylesterase</fullName>
    </submittedName>
</protein>
<dbReference type="STRING" id="6689.A0A3R7N115"/>
<keyword evidence="5" id="KW-1185">Reference proteome</keyword>
<keyword evidence="2" id="KW-0732">Signal</keyword>
<dbReference type="InterPro" id="IPR002018">
    <property type="entry name" value="CarbesteraseB"/>
</dbReference>
<dbReference type="SUPFAM" id="SSF53474">
    <property type="entry name" value="alpha/beta-Hydrolases"/>
    <property type="match status" value="1"/>
</dbReference>
<dbReference type="InterPro" id="IPR050309">
    <property type="entry name" value="Type-B_Carboxylest/Lipase"/>
</dbReference>
<proteinExistence type="predicted"/>
<evidence type="ECO:0000259" key="3">
    <source>
        <dbReference type="Pfam" id="PF00135"/>
    </source>
</evidence>